<keyword evidence="4" id="KW-0963">Cytoplasm</keyword>
<comment type="subunit">
    <text evidence="13">Subunit of dynactin, a multiprotein complex part of a tripartite complex with dynein and a adapter, such as BICDL1, BICD2 or HOOK3. The dynactin complex is built around ACTR1A/ACTB filament and consists of an actin-related filament composed of a shoulder domain, a pointed end and a barbed end. Its length is defined by its flexible shoulder domain. The soulder is composed of 2 DCTN1 subunits, 4 DCTN2 and 2 DCTN3. The 4 DCNT2 (via N-terminus) bind the ACTR1A filament and act as molecular rulers to determine the length. The pointed end is important for binding dynein-dynactin cargo adapters. Consists of 4 subunits: ACTR10, DCNT4, DCTN5 and DCTN6. The barbed end is composed of a CAPZA1:CAPZB heterodimers, which binds ACTR1A/ACTB filament and dynactin and stabilizes dynactin. Interacts with ATP7B, but not ATP7A, in a copper-dependent manner. Interacts with ANK2; this interaction is required for localization at costameres. Interacts with N4BP2L1.</text>
</comment>
<dbReference type="OrthoDB" id="283815at2759"/>
<evidence type="ECO:0000256" key="3">
    <source>
        <dbReference type="ARBA" id="ARBA00004657"/>
    </source>
</evidence>
<evidence type="ECO:0000256" key="4">
    <source>
        <dbReference type="ARBA" id="ARBA00022490"/>
    </source>
</evidence>
<feature type="compositionally biased region" description="Polar residues" evidence="14">
    <location>
        <begin position="372"/>
        <end position="383"/>
    </location>
</feature>
<dbReference type="GO" id="GO:0005869">
    <property type="term" value="C:dynactin complex"/>
    <property type="evidence" value="ECO:0007669"/>
    <property type="project" value="InterPro"/>
</dbReference>
<evidence type="ECO:0000256" key="12">
    <source>
        <dbReference type="ARBA" id="ARBA00034864"/>
    </source>
</evidence>
<dbReference type="Pfam" id="PF05502">
    <property type="entry name" value="Dynactin_p62"/>
    <property type="match status" value="2"/>
</dbReference>
<dbReference type="VEuPathDB" id="FungiDB:MAPG_06205"/>
<protein>
    <recommendedName>
        <fullName evidence="12">Dynactin subunit 4</fullName>
    </recommendedName>
</protein>
<reference evidence="15" key="1">
    <citation type="submission" date="2010-05" db="EMBL/GenBank/DDBJ databases">
        <title>The Genome Sequence of Magnaporthe poae strain ATCC 64411.</title>
        <authorList>
            <consortium name="The Broad Institute Genome Sequencing Platform"/>
            <consortium name="Broad Institute Genome Sequencing Center for Infectious Disease"/>
            <person name="Ma L.-J."/>
            <person name="Dead R."/>
            <person name="Young S."/>
            <person name="Zeng Q."/>
            <person name="Koehrsen M."/>
            <person name="Alvarado L."/>
            <person name="Berlin A."/>
            <person name="Chapman S.B."/>
            <person name="Chen Z."/>
            <person name="Freedman E."/>
            <person name="Gellesch M."/>
            <person name="Goldberg J."/>
            <person name="Griggs A."/>
            <person name="Gujja S."/>
            <person name="Heilman E.R."/>
            <person name="Heiman D."/>
            <person name="Hepburn T."/>
            <person name="Howarth C."/>
            <person name="Jen D."/>
            <person name="Larson L."/>
            <person name="Mehta T."/>
            <person name="Neiman D."/>
            <person name="Pearson M."/>
            <person name="Roberts A."/>
            <person name="Saif S."/>
            <person name="Shea T."/>
            <person name="Shenoy N."/>
            <person name="Sisk P."/>
            <person name="Stolte C."/>
            <person name="Sykes S."/>
            <person name="Walk T."/>
            <person name="White J."/>
            <person name="Yandava C."/>
            <person name="Haas B."/>
            <person name="Nusbaum C."/>
            <person name="Birren B."/>
        </authorList>
    </citation>
    <scope>NUCLEOTIDE SEQUENCE</scope>
    <source>
        <strain evidence="15">ATCC 64411</strain>
    </source>
</reference>
<evidence type="ECO:0000313" key="16">
    <source>
        <dbReference type="EnsemblFungi" id="MAPG_06205T0"/>
    </source>
</evidence>
<feature type="compositionally biased region" description="Gly residues" evidence="14">
    <location>
        <begin position="560"/>
        <end position="575"/>
    </location>
</feature>
<evidence type="ECO:0000313" key="17">
    <source>
        <dbReference type="Proteomes" id="UP000011715"/>
    </source>
</evidence>
<evidence type="ECO:0000256" key="9">
    <source>
        <dbReference type="ARBA" id="ARBA00023054"/>
    </source>
</evidence>
<comment type="similarity">
    <text evidence="11">Belongs to the dynactin subunit 4 family.</text>
</comment>
<feature type="region of interest" description="Disordered" evidence="14">
    <location>
        <begin position="542"/>
        <end position="582"/>
    </location>
</feature>
<gene>
    <name evidence="15" type="ORF">MAPG_06205</name>
</gene>
<sequence length="680" mass="72765">MAGLAPYTYIQCPCSDPSTLGRAPEASTPRGSEGDGGGDDEEDDKTFDPRAPRANYSLYPLEYLLYCEDCHQIRCPRCIAEEIVTYFCPSCLFEVPSSNIKSEGNRCTRSCVQCPICPGTLSVLAEHSPSSSSSRHSAENTVAPANSYILTCSYCNWSSREIGIHFEKSNSIYSQLQKIRNGGRPRLTPKERKERRKEFAALASSKPLAAIGDTSPQDDDVPANGGAEDENDDGNGRMDAETHYASLRSFYQSQLANSDLSGGHSLLGDIGFNSPGSLSRIMNLYTGGTSMADKRRKSRVGTMREALDPDEGLSVLRTATPDGTKSNGHSNGHGNSSSNGNDSKKSKSPSKTGDGLDESEAIARLRKLGWEGTTTAEQRSRQAPNPGAYGPHVAGPSIRAQDDLRPVPFLLRTKRSKRCPMCRHIMTKPESKVSSYRFRIRLVARNYIPTISVRFLGSGSGSGGVGGSSTAGAGASGGSNGGLLTPLEPVQYLLTFKNPIFEPVRISLATPSTTPGRFASTVTLLCPQFEIGANTDVWDEALKDGSKGDGQRTQHRDADGGVGAGAGGGAGGAAGGSSSQAEAGKIWERGRNWVSIVVEVVPASLRPDLLGIGMPADKVDRSPLKVDEDLLEIPMFVRVEWEAEPTNDAVGQTVSKDKDGKEKRELAYWCVVGIGRIRQG</sequence>
<reference evidence="16" key="4">
    <citation type="journal article" date="2015" name="G3 (Bethesda)">
        <title>Genome sequences of three phytopathogenic species of the Magnaporthaceae family of fungi.</title>
        <authorList>
            <person name="Okagaki L.H."/>
            <person name="Nunes C.C."/>
            <person name="Sailsbery J."/>
            <person name="Clay B."/>
            <person name="Brown D."/>
            <person name="John T."/>
            <person name="Oh Y."/>
            <person name="Young N."/>
            <person name="Fitzgerald M."/>
            <person name="Haas B.J."/>
            <person name="Zeng Q."/>
            <person name="Young S."/>
            <person name="Adiconis X."/>
            <person name="Fan L."/>
            <person name="Levin J.Z."/>
            <person name="Mitchell T.K."/>
            <person name="Okubara P.A."/>
            <person name="Farman M.L."/>
            <person name="Kohn L.M."/>
            <person name="Birren B."/>
            <person name="Ma L.-J."/>
            <person name="Dean R.A."/>
        </authorList>
    </citation>
    <scope>NUCLEOTIDE SEQUENCE</scope>
    <source>
        <strain evidence="16">ATCC 64411 / 73-15</strain>
    </source>
</reference>
<evidence type="ECO:0000256" key="11">
    <source>
        <dbReference type="ARBA" id="ARBA00034776"/>
    </source>
</evidence>
<dbReference type="EMBL" id="ADBL01001492">
    <property type="status" value="NOT_ANNOTATED_CDS"/>
    <property type="molecule type" value="Genomic_DNA"/>
</dbReference>
<feature type="region of interest" description="Disordered" evidence="14">
    <location>
        <begin position="11"/>
        <end position="51"/>
    </location>
</feature>
<feature type="compositionally biased region" description="Low complexity" evidence="14">
    <location>
        <begin position="323"/>
        <end position="341"/>
    </location>
</feature>
<evidence type="ECO:0000256" key="14">
    <source>
        <dbReference type="SAM" id="MobiDB-lite"/>
    </source>
</evidence>
<evidence type="ECO:0000256" key="6">
    <source>
        <dbReference type="ARBA" id="ARBA00022553"/>
    </source>
</evidence>
<dbReference type="EMBL" id="GL876970">
    <property type="protein sequence ID" value="KLU87203.1"/>
    <property type="molecule type" value="Genomic_DNA"/>
</dbReference>
<feature type="compositionally biased region" description="Acidic residues" evidence="14">
    <location>
        <begin position="36"/>
        <end position="45"/>
    </location>
</feature>
<proteinExistence type="inferred from homology"/>
<dbReference type="STRING" id="644358.A0A0C4E1E5"/>
<keyword evidence="8" id="KW-0007">Acetylation</keyword>
<reference evidence="15" key="3">
    <citation type="submission" date="2011-03" db="EMBL/GenBank/DDBJ databases">
        <title>Annotation of Magnaporthe poae ATCC 64411.</title>
        <authorList>
            <person name="Ma L.-J."/>
            <person name="Dead R."/>
            <person name="Young S.K."/>
            <person name="Zeng Q."/>
            <person name="Gargeya S."/>
            <person name="Fitzgerald M."/>
            <person name="Haas B."/>
            <person name="Abouelleil A."/>
            <person name="Alvarado L."/>
            <person name="Arachchi H.M."/>
            <person name="Berlin A."/>
            <person name="Brown A."/>
            <person name="Chapman S.B."/>
            <person name="Chen Z."/>
            <person name="Dunbar C."/>
            <person name="Freedman E."/>
            <person name="Gearin G."/>
            <person name="Gellesch M."/>
            <person name="Goldberg J."/>
            <person name="Griggs A."/>
            <person name="Gujja S."/>
            <person name="Heiman D."/>
            <person name="Howarth C."/>
            <person name="Larson L."/>
            <person name="Lui A."/>
            <person name="MacDonald P.J.P."/>
            <person name="Mehta T."/>
            <person name="Montmayeur A."/>
            <person name="Murphy C."/>
            <person name="Neiman D."/>
            <person name="Pearson M."/>
            <person name="Priest M."/>
            <person name="Roberts A."/>
            <person name="Saif S."/>
            <person name="Shea T."/>
            <person name="Shenoy N."/>
            <person name="Sisk P."/>
            <person name="Stolte C."/>
            <person name="Sykes S."/>
            <person name="Yandava C."/>
            <person name="Wortman J."/>
            <person name="Nusbaum C."/>
            <person name="Birren B."/>
        </authorList>
    </citation>
    <scope>NUCLEOTIDE SEQUENCE</scope>
    <source>
        <strain evidence="15">ATCC 64411</strain>
    </source>
</reference>
<reference evidence="16" key="5">
    <citation type="submission" date="2015-06" db="UniProtKB">
        <authorList>
            <consortium name="EnsemblFungi"/>
        </authorList>
    </citation>
    <scope>IDENTIFICATION</scope>
    <source>
        <strain evidence="16">ATCC 64411</strain>
    </source>
</reference>
<dbReference type="Proteomes" id="UP000011715">
    <property type="component" value="Unassembled WGS sequence"/>
</dbReference>
<dbReference type="PANTHER" id="PTHR13034">
    <property type="entry name" value="DYNACTIN P62 SUBUNIT"/>
    <property type="match status" value="1"/>
</dbReference>
<evidence type="ECO:0000256" key="13">
    <source>
        <dbReference type="ARBA" id="ARBA00093507"/>
    </source>
</evidence>
<dbReference type="eggNOG" id="KOG3896">
    <property type="taxonomic scope" value="Eukaryota"/>
</dbReference>
<evidence type="ECO:0000256" key="2">
    <source>
        <dbReference type="ARBA" id="ARBA00004529"/>
    </source>
</evidence>
<dbReference type="InterPro" id="IPR008603">
    <property type="entry name" value="DCTN4"/>
</dbReference>
<keyword evidence="17" id="KW-1185">Reference proteome</keyword>
<evidence type="ECO:0000256" key="8">
    <source>
        <dbReference type="ARBA" id="ARBA00022990"/>
    </source>
</evidence>
<reference evidence="17" key="2">
    <citation type="submission" date="2010-05" db="EMBL/GenBank/DDBJ databases">
        <title>The genome sequence of Magnaporthe poae strain ATCC 64411.</title>
        <authorList>
            <person name="Ma L.-J."/>
            <person name="Dead R."/>
            <person name="Young S."/>
            <person name="Zeng Q."/>
            <person name="Koehrsen M."/>
            <person name="Alvarado L."/>
            <person name="Berlin A."/>
            <person name="Chapman S.B."/>
            <person name="Chen Z."/>
            <person name="Freedman E."/>
            <person name="Gellesch M."/>
            <person name="Goldberg J."/>
            <person name="Griggs A."/>
            <person name="Gujja S."/>
            <person name="Heilman E.R."/>
            <person name="Heiman D."/>
            <person name="Hepburn T."/>
            <person name="Howarth C."/>
            <person name="Jen D."/>
            <person name="Larson L."/>
            <person name="Mehta T."/>
            <person name="Neiman D."/>
            <person name="Pearson M."/>
            <person name="Roberts A."/>
            <person name="Saif S."/>
            <person name="Shea T."/>
            <person name="Shenoy N."/>
            <person name="Sisk P."/>
            <person name="Stolte C."/>
            <person name="Sykes S."/>
            <person name="Walk T."/>
            <person name="White J."/>
            <person name="Yandava C."/>
            <person name="Haas B."/>
            <person name="Nusbaum C."/>
            <person name="Birren B."/>
        </authorList>
    </citation>
    <scope>NUCLEOTIDE SEQUENCE [LARGE SCALE GENOMIC DNA]</scope>
    <source>
        <strain evidence="17">ATCC 64411 / 73-15</strain>
    </source>
</reference>
<feature type="region of interest" description="Disordered" evidence="14">
    <location>
        <begin position="180"/>
        <end position="239"/>
    </location>
</feature>
<dbReference type="GO" id="GO:0001725">
    <property type="term" value="C:stress fiber"/>
    <property type="evidence" value="ECO:0007669"/>
    <property type="project" value="UniProtKB-SubCell"/>
</dbReference>
<evidence type="ECO:0000256" key="10">
    <source>
        <dbReference type="ARBA" id="ARBA00023212"/>
    </source>
</evidence>
<keyword evidence="10" id="KW-0206">Cytoskeleton</keyword>
<comment type="subcellular location">
    <subcellularLocation>
        <location evidence="1">Cytoplasm</location>
        <location evidence="1">Cytoskeleton</location>
        <location evidence="1">Microtubule organizing center</location>
        <location evidence="1">Centrosome</location>
    </subcellularLocation>
    <subcellularLocation>
        <location evidence="2">Cytoplasm</location>
        <location evidence="2">Cytoskeleton</location>
        <location evidence="2">Stress fiber</location>
    </subcellularLocation>
    <subcellularLocation>
        <location evidence="3">Cytoplasm</location>
        <location evidence="3">Myofibril</location>
    </subcellularLocation>
</comment>
<dbReference type="PANTHER" id="PTHR13034:SF2">
    <property type="entry name" value="DYNACTIN SUBUNIT 4"/>
    <property type="match status" value="1"/>
</dbReference>
<dbReference type="OMA" id="CGYCMWT"/>
<accession>A0A0C4E1E5</accession>
<organism evidence="16 17">
    <name type="scientific">Magnaporthiopsis poae (strain ATCC 64411 / 73-15)</name>
    <name type="common">Kentucky bluegrass fungus</name>
    <name type="synonym">Magnaporthe poae</name>
    <dbReference type="NCBI Taxonomy" id="644358"/>
    <lineage>
        <taxon>Eukaryota</taxon>
        <taxon>Fungi</taxon>
        <taxon>Dikarya</taxon>
        <taxon>Ascomycota</taxon>
        <taxon>Pezizomycotina</taxon>
        <taxon>Sordariomycetes</taxon>
        <taxon>Sordariomycetidae</taxon>
        <taxon>Magnaporthales</taxon>
        <taxon>Magnaporthaceae</taxon>
        <taxon>Magnaporthiopsis</taxon>
    </lineage>
</organism>
<feature type="compositionally biased region" description="Acidic residues" evidence="14">
    <location>
        <begin position="216"/>
        <end position="233"/>
    </location>
</feature>
<evidence type="ECO:0000256" key="1">
    <source>
        <dbReference type="ARBA" id="ARBA00004300"/>
    </source>
</evidence>
<keyword evidence="9" id="KW-0175">Coiled coil</keyword>
<evidence type="ECO:0000256" key="7">
    <source>
        <dbReference type="ARBA" id="ARBA00022843"/>
    </source>
</evidence>
<name>A0A0C4E1E5_MAGP6</name>
<dbReference type="AlphaFoldDB" id="A0A0C4E1E5"/>
<feature type="compositionally biased region" description="Basic and acidic residues" evidence="14">
    <location>
        <begin position="542"/>
        <end position="559"/>
    </location>
</feature>
<feature type="region of interest" description="Disordered" evidence="14">
    <location>
        <begin position="291"/>
        <end position="399"/>
    </location>
</feature>
<evidence type="ECO:0000313" key="15">
    <source>
        <dbReference type="EMBL" id="KLU87203.1"/>
    </source>
</evidence>
<keyword evidence="6" id="KW-0597">Phosphoprotein</keyword>
<feature type="compositionally biased region" description="Basic and acidic residues" evidence="14">
    <location>
        <begin position="188"/>
        <end position="199"/>
    </location>
</feature>
<dbReference type="EnsemblFungi" id="MAPG_06205T0">
    <property type="protein sequence ID" value="MAPG_06205T0"/>
    <property type="gene ID" value="MAPG_06205"/>
</dbReference>
<evidence type="ECO:0000256" key="5">
    <source>
        <dbReference type="ARBA" id="ARBA00022499"/>
    </source>
</evidence>
<keyword evidence="7" id="KW-0832">Ubl conjugation</keyword>
<keyword evidence="5" id="KW-1017">Isopeptide bond</keyword>